<comment type="caution">
    <text evidence="1">The sequence shown here is derived from an EMBL/GenBank/DDBJ whole genome shotgun (WGS) entry which is preliminary data.</text>
</comment>
<dbReference type="EMBL" id="CM056741">
    <property type="protein sequence ID" value="KAJ8683634.1"/>
    <property type="molecule type" value="Genomic_DNA"/>
</dbReference>
<protein>
    <submittedName>
        <fullName evidence="1">Uncharacterized protein</fullName>
    </submittedName>
</protein>
<sequence>MTVFIEEVTEPVVDMKAMTVDIKAIIRDAVTPVGSNVTVMQTITYYAVAVALVEVRVARGSHRSSDCGRGEGHTIPEVIVLMVIIESVIVVVLKVKMTTLIIKAVIVVGMEVRVPGIIMDEV</sequence>
<gene>
    <name evidence="1" type="ORF">QAD02_019426</name>
</gene>
<name>A0ACC2PJ83_9HYME</name>
<proteinExistence type="predicted"/>
<organism evidence="1 2">
    <name type="scientific">Eretmocerus hayati</name>
    <dbReference type="NCBI Taxonomy" id="131215"/>
    <lineage>
        <taxon>Eukaryota</taxon>
        <taxon>Metazoa</taxon>
        <taxon>Ecdysozoa</taxon>
        <taxon>Arthropoda</taxon>
        <taxon>Hexapoda</taxon>
        <taxon>Insecta</taxon>
        <taxon>Pterygota</taxon>
        <taxon>Neoptera</taxon>
        <taxon>Endopterygota</taxon>
        <taxon>Hymenoptera</taxon>
        <taxon>Apocrita</taxon>
        <taxon>Proctotrupomorpha</taxon>
        <taxon>Chalcidoidea</taxon>
        <taxon>Aphelinidae</taxon>
        <taxon>Aphelininae</taxon>
        <taxon>Eretmocerus</taxon>
    </lineage>
</organism>
<accession>A0ACC2PJ83</accession>
<evidence type="ECO:0000313" key="2">
    <source>
        <dbReference type="Proteomes" id="UP001239111"/>
    </source>
</evidence>
<dbReference type="Proteomes" id="UP001239111">
    <property type="component" value="Chromosome 1"/>
</dbReference>
<keyword evidence="2" id="KW-1185">Reference proteome</keyword>
<reference evidence="1" key="1">
    <citation type="submission" date="2023-04" db="EMBL/GenBank/DDBJ databases">
        <title>A chromosome-level genome assembly of the parasitoid wasp Eretmocerus hayati.</title>
        <authorList>
            <person name="Zhong Y."/>
            <person name="Liu S."/>
            <person name="Liu Y."/>
        </authorList>
    </citation>
    <scope>NUCLEOTIDE SEQUENCE</scope>
    <source>
        <strain evidence="1">ZJU_SS_LIU_2023</strain>
    </source>
</reference>
<evidence type="ECO:0000313" key="1">
    <source>
        <dbReference type="EMBL" id="KAJ8683634.1"/>
    </source>
</evidence>